<dbReference type="Proteomes" id="UP000321621">
    <property type="component" value="Unassembled WGS sequence"/>
</dbReference>
<name>A0A3A1NQC3_9FLAO</name>
<accession>A0A3A1NQC3</accession>
<protein>
    <recommendedName>
        <fullName evidence="6">Two pore domain potassium channel family protein</fullName>
    </recommendedName>
</protein>
<proteinExistence type="predicted"/>
<dbReference type="EMBL" id="VNWK01000005">
    <property type="protein sequence ID" value="TXK01642.1"/>
    <property type="molecule type" value="Genomic_DNA"/>
</dbReference>
<evidence type="ECO:0000313" key="5">
    <source>
        <dbReference type="Proteomes" id="UP000321621"/>
    </source>
</evidence>
<dbReference type="EMBL" id="QXFI01000005">
    <property type="protein sequence ID" value="RIV47552.1"/>
    <property type="molecule type" value="Genomic_DNA"/>
</dbReference>
<evidence type="ECO:0000313" key="2">
    <source>
        <dbReference type="EMBL" id="RIV47552.1"/>
    </source>
</evidence>
<reference evidence="2 4" key="1">
    <citation type="submission" date="2018-08" db="EMBL/GenBank/DDBJ databases">
        <title>Proposal of Muricauda 72 sp.nov. and Muricauda NH166 sp.nov., isolated from seawater.</title>
        <authorList>
            <person name="Cheng H."/>
            <person name="Wu Y.-H."/>
            <person name="Guo L.-L."/>
            <person name="Xu X.-W."/>
        </authorList>
    </citation>
    <scope>NUCLEOTIDE SEQUENCE [LARGE SCALE GENOMIC DNA]</scope>
    <source>
        <strain evidence="2 4">72</strain>
    </source>
</reference>
<dbReference type="RefSeq" id="WP_119645521.1">
    <property type="nucleotide sequence ID" value="NZ_QXFI01000005.1"/>
</dbReference>
<evidence type="ECO:0000313" key="4">
    <source>
        <dbReference type="Proteomes" id="UP000266691"/>
    </source>
</evidence>
<evidence type="ECO:0000313" key="3">
    <source>
        <dbReference type="EMBL" id="TXK01642.1"/>
    </source>
</evidence>
<sequence>MIKKRNINILSPKEFAKRVITYTVVSLGLLIFSLGIGVLGYHFIGGLDWVDSIYNASMILTGMGPVDEMKTDAAKLFASAYALFSGVVFLSTVAIFFAPFAHRLMHLLRVDDLDEN</sequence>
<keyword evidence="1" id="KW-0812">Transmembrane</keyword>
<feature type="transmembrane region" description="Helical" evidence="1">
    <location>
        <begin position="20"/>
        <end position="44"/>
    </location>
</feature>
<keyword evidence="1" id="KW-1133">Transmembrane helix</keyword>
<keyword evidence="1" id="KW-0472">Membrane</keyword>
<dbReference type="SUPFAM" id="SSF81324">
    <property type="entry name" value="Voltage-gated potassium channels"/>
    <property type="match status" value="1"/>
</dbReference>
<comment type="caution">
    <text evidence="2">The sequence shown here is derived from an EMBL/GenBank/DDBJ whole genome shotgun (WGS) entry which is preliminary data.</text>
</comment>
<dbReference type="OrthoDB" id="465094at2"/>
<evidence type="ECO:0008006" key="6">
    <source>
        <dbReference type="Google" id="ProtNLM"/>
    </source>
</evidence>
<evidence type="ECO:0000256" key="1">
    <source>
        <dbReference type="SAM" id="Phobius"/>
    </source>
</evidence>
<organism evidence="2 4">
    <name type="scientific">Flagellimonas pelagia</name>
    <dbReference type="NCBI Taxonomy" id="2306998"/>
    <lineage>
        <taxon>Bacteria</taxon>
        <taxon>Pseudomonadati</taxon>
        <taxon>Bacteroidota</taxon>
        <taxon>Flavobacteriia</taxon>
        <taxon>Flavobacteriales</taxon>
        <taxon>Flavobacteriaceae</taxon>
        <taxon>Flagellimonas</taxon>
    </lineage>
</organism>
<dbReference type="AlphaFoldDB" id="A0A3A1NQC3"/>
<keyword evidence="5" id="KW-1185">Reference proteome</keyword>
<feature type="transmembrane region" description="Helical" evidence="1">
    <location>
        <begin position="76"/>
        <end position="100"/>
    </location>
</feature>
<reference evidence="3 5" key="2">
    <citation type="submission" date="2019-07" db="EMBL/GenBank/DDBJ databases">
        <title>Draft genome of two Muricauda strains isolated from deep sea.</title>
        <authorList>
            <person name="Sun C."/>
        </authorList>
    </citation>
    <scope>NUCLEOTIDE SEQUENCE [LARGE SCALE GENOMIC DNA]</scope>
    <source>
        <strain evidence="3 5">72</strain>
    </source>
</reference>
<dbReference type="Proteomes" id="UP000266691">
    <property type="component" value="Unassembled WGS sequence"/>
</dbReference>
<dbReference type="Gene3D" id="1.10.287.70">
    <property type="match status" value="1"/>
</dbReference>
<gene>
    <name evidence="2" type="ORF">D2V05_00180</name>
    <name evidence="3" type="ORF">FQ017_00175</name>
</gene>